<sequence length="1650" mass="184350">MLILCQLFHGKDAHHFLIPQHPVYLLHLSITGHMNSRAPRQLHNLKFQDHCLYLYEILLLSDLYLSLFKMRTRLQSLLMTDQQGPMTEDNDEEIPEDEAVCRICLIGLNEGGNWLKMECSCKGALRLTHEECAVKWFSLRGNKKCEVCSQEVLNLPVTLLRIQNAAHRDSGQQHPGQSSSLLLTRTWQDVAVLLLISTMCYFFFLEQLLVNDMKSHAIMVAAPFSLTLGLLGSVFSVALAMDWIVAQLIRSPSCRTPFAFRPSALPLILTRPFLPNAQTLSAEPYPAMNNYHIYEAIGRGKHSVVYKGRKKKTIEYYAIKSVEKSQRSKILQEVRMLHSLSHPNVLRFYSWYETSAHLWLVLEYCVGGDILTLLKQDGQLPENSIHDLASDLVKALQFLHSKGIIYCDLKPSNILLDEFGCVKLCDFGLARRLSDIEKGSLAMLPQAKRGTPCYMAPELFQDDGVHSYASDLWALGCVLYECYAGRPPFIKNEFTQLVKSIILDPVPPLPGNPSSSFVNLINSLLMKDPAERLAWPELCEHSFWRTKFTSVSLPPQPAFSNMLQLSVKPHLSERNGEKSSQQRTPQKRQESKMVRAYKQDENSNSGNKAFDTSLKNAQNSRKISTKHGGKLEAAKGINLVRLSRMAKLNLQRENEKENYRRPLLETCENNAEVKIENNDMELDFSENPDDDLSDDADGSENPSCMPVVELQSPNIDEKIEEIEQNMNQLNAAFDNFVDNGPDDSKKPVQEACSEQLEVAATPPNSGNRKFQQAKVTSGSAADLDSSNSSNNLFEAFWHPSDLSVKPVMPSRKSDKVADAVLNLPFESVPACDYVKLPTEKLNAINSMIIHILTGTSQVSEKQNTIRYLEILSGNSDAANIIINGPVMLLLVKILRLSKVSALRVQVASALGLLIRHSTFIETELANSGIINSLMDGLRDKHDKVRRFSMAALGELLFYISTQNDHSAKDNNISESPSKESRSTSCWQVPNTVIALVSSILRKGEDDVAQLYALRAIENICSQGGDWASRFASQDVIGNLCYIYKAAGKQENTRLIAGSCLVRLARFCPSCIQYVFDRLSFKDTASAVVKGNPREQQISLNLLIMSILSMPMLTNMNRHVLSLAEEKHMVPGLISLIEQGAEALRGKALLFVGLLCKNSRKWLSQFLSNLKLLSLVDRLGKEKDGFIQQCVESFVHLVATIVPGILDTVSGDMQQMMGGKRHGPIAALTGRTNPKSSAHVLPVILHLLGSSSFKHRVVSSHILLQLANLIKLLQVPFQGRDDFQITLLRVLELVIEEPSVILDDPKIFTGRILPGLAIIYNGNKDGDARFLCLKILFDVMVAIFDDASLTNDQQTIEDLKSISQTYFLSLYPTLIEDEDPIPMYAQKLLVMLIEFDYIKVSDIVHLKAVTRCFEFLLGDLSNANVNDVKLCLALTSAPEMETKLLSQLRVVRRIGNLLEFVNAKEMEDFLEPTLGLCKAFILRGISSNKVTTLCKEPALLCNSAFNMSIAVDQQHCVKDISDFASNLTVFLDLFRYPKTQIMDLSSECVVLLLEAAPREATMGILTNLPKISNLLEFLNHNAFGLQILRLLYSLAFSCRQYLSQAMILSIPIAAILRIETLLSSLKSSGIPGITEAAMNLALELQRLPRSL</sequence>
<comment type="function">
    <text evidence="9">CIPK serine-threonine protein kinases interact with CBL proteins. Binding of a CBL protein to the regulatory NAF domain of CIPK protein lead to the activation of the kinase in a calcium-dependent manner.</text>
</comment>
<evidence type="ECO:0000256" key="7">
    <source>
        <dbReference type="ARBA" id="ARBA00022833"/>
    </source>
</evidence>
<evidence type="ECO:0000256" key="9">
    <source>
        <dbReference type="ARBA" id="ARBA00058225"/>
    </source>
</evidence>
<dbReference type="GO" id="GO:0008017">
    <property type="term" value="F:microtubule binding"/>
    <property type="evidence" value="ECO:0007669"/>
    <property type="project" value="InterPro"/>
</dbReference>
<evidence type="ECO:0000256" key="10">
    <source>
        <dbReference type="PROSITE-ProRule" id="PRU10141"/>
    </source>
</evidence>
<dbReference type="InterPro" id="IPR011016">
    <property type="entry name" value="Znf_RING-CH"/>
</dbReference>
<feature type="compositionally biased region" description="Basic and acidic residues" evidence="12">
    <location>
        <begin position="587"/>
        <end position="601"/>
    </location>
</feature>
<keyword evidence="11" id="KW-0175">Coiled coil</keyword>
<dbReference type="Gene3D" id="1.25.10.10">
    <property type="entry name" value="Leucine-rich Repeat Variant"/>
    <property type="match status" value="2"/>
</dbReference>
<dbReference type="PROSITE" id="PS00108">
    <property type="entry name" value="PROTEIN_KINASE_ST"/>
    <property type="match status" value="1"/>
</dbReference>
<gene>
    <name evidence="16" type="ORF">MUK42_08300</name>
</gene>
<protein>
    <recommendedName>
        <fullName evidence="18">Serine/threonine-protein kinase RUNKEL</fullName>
    </recommendedName>
</protein>
<dbReference type="PROSITE" id="PS51292">
    <property type="entry name" value="ZF_RING_CH"/>
    <property type="match status" value="1"/>
</dbReference>
<evidence type="ECO:0000256" key="13">
    <source>
        <dbReference type="SAM" id="Phobius"/>
    </source>
</evidence>
<proteinExistence type="inferred from homology"/>
<keyword evidence="17" id="KW-1185">Reference proteome</keyword>
<dbReference type="FunFam" id="1.10.510.10:FF:000571">
    <property type="entry name" value="Maternal embryonic leucine zipper kinase"/>
    <property type="match status" value="1"/>
</dbReference>
<dbReference type="Proteomes" id="UP001055439">
    <property type="component" value="Chromosome 1"/>
</dbReference>
<dbReference type="Pfam" id="PF24970">
    <property type="entry name" value="ARM_RUK"/>
    <property type="match status" value="1"/>
</dbReference>
<dbReference type="InterPro" id="IPR013083">
    <property type="entry name" value="Znf_RING/FYVE/PHD"/>
</dbReference>
<dbReference type="Pfam" id="PF00069">
    <property type="entry name" value="Pkinase"/>
    <property type="match status" value="1"/>
</dbReference>
<accession>A0A9E7JBM3</accession>
<evidence type="ECO:0000256" key="4">
    <source>
        <dbReference type="ARBA" id="ARBA00022741"/>
    </source>
</evidence>
<dbReference type="EMBL" id="CP097502">
    <property type="protein sequence ID" value="URD75089.1"/>
    <property type="molecule type" value="Genomic_DNA"/>
</dbReference>
<evidence type="ECO:0000313" key="17">
    <source>
        <dbReference type="Proteomes" id="UP001055439"/>
    </source>
</evidence>
<evidence type="ECO:0000256" key="1">
    <source>
        <dbReference type="ARBA" id="ARBA00006234"/>
    </source>
</evidence>
<dbReference type="CDD" id="cd14010">
    <property type="entry name" value="STKc_ULK4"/>
    <property type="match status" value="1"/>
</dbReference>
<dbReference type="GO" id="GO:0004672">
    <property type="term" value="F:protein kinase activity"/>
    <property type="evidence" value="ECO:0007669"/>
    <property type="project" value="InterPro"/>
</dbReference>
<evidence type="ECO:0000313" key="16">
    <source>
        <dbReference type="EMBL" id="URD75089.1"/>
    </source>
</evidence>
<dbReference type="PANTHER" id="PTHR46562">
    <property type="entry name" value="SERINE/THREONINE-KINASE ULK4-LIKE PROTEIN-RELATED"/>
    <property type="match status" value="1"/>
</dbReference>
<feature type="binding site" evidence="10">
    <location>
        <position position="320"/>
    </location>
    <ligand>
        <name>ATP</name>
        <dbReference type="ChEBI" id="CHEBI:30616"/>
    </ligand>
</feature>
<dbReference type="InterPro" id="IPR017441">
    <property type="entry name" value="Protein_kinase_ATP_BS"/>
</dbReference>
<keyword evidence="13" id="KW-0472">Membrane</keyword>
<dbReference type="InterPro" id="IPR044591">
    <property type="entry name" value="RUK"/>
</dbReference>
<evidence type="ECO:0000256" key="5">
    <source>
        <dbReference type="ARBA" id="ARBA00022771"/>
    </source>
</evidence>
<dbReference type="CDD" id="cd16495">
    <property type="entry name" value="RING_CH-C4HC3_MARCH"/>
    <property type="match status" value="1"/>
</dbReference>
<feature type="domain" description="RING-CH-type" evidence="15">
    <location>
        <begin position="93"/>
        <end position="155"/>
    </location>
</feature>
<keyword evidence="13" id="KW-0812">Transmembrane</keyword>
<dbReference type="SUPFAM" id="SSF56112">
    <property type="entry name" value="Protein kinase-like (PK-like)"/>
    <property type="match status" value="1"/>
</dbReference>
<evidence type="ECO:0000256" key="2">
    <source>
        <dbReference type="ARBA" id="ARBA00022679"/>
    </source>
</evidence>
<dbReference type="SMART" id="SM00220">
    <property type="entry name" value="S_TKc"/>
    <property type="match status" value="1"/>
</dbReference>
<evidence type="ECO:0000256" key="6">
    <source>
        <dbReference type="ARBA" id="ARBA00022777"/>
    </source>
</evidence>
<dbReference type="Pfam" id="PF12906">
    <property type="entry name" value="RINGv"/>
    <property type="match status" value="1"/>
</dbReference>
<keyword evidence="2" id="KW-0808">Transferase</keyword>
<dbReference type="Gene3D" id="3.30.40.10">
    <property type="entry name" value="Zinc/RING finger domain, C3HC4 (zinc finger)"/>
    <property type="match status" value="1"/>
</dbReference>
<organism evidence="16 17">
    <name type="scientific">Musa troglodytarum</name>
    <name type="common">fe'i banana</name>
    <dbReference type="NCBI Taxonomy" id="320322"/>
    <lineage>
        <taxon>Eukaryota</taxon>
        <taxon>Viridiplantae</taxon>
        <taxon>Streptophyta</taxon>
        <taxon>Embryophyta</taxon>
        <taxon>Tracheophyta</taxon>
        <taxon>Spermatophyta</taxon>
        <taxon>Magnoliopsida</taxon>
        <taxon>Liliopsida</taxon>
        <taxon>Zingiberales</taxon>
        <taxon>Musaceae</taxon>
        <taxon>Musa</taxon>
    </lineage>
</organism>
<evidence type="ECO:0008006" key="18">
    <source>
        <dbReference type="Google" id="ProtNLM"/>
    </source>
</evidence>
<feature type="domain" description="Protein kinase" evidence="14">
    <location>
        <begin position="291"/>
        <end position="544"/>
    </location>
</feature>
<evidence type="ECO:0000256" key="12">
    <source>
        <dbReference type="SAM" id="MobiDB-lite"/>
    </source>
</evidence>
<dbReference type="InterPro" id="IPR011989">
    <property type="entry name" value="ARM-like"/>
</dbReference>
<dbReference type="PANTHER" id="PTHR46562:SF1">
    <property type="entry name" value="SERINE_THREONINE-PROTEIN KINASE ULK4"/>
    <property type="match status" value="1"/>
</dbReference>
<dbReference type="GO" id="GO:0000914">
    <property type="term" value="P:phragmoplast assembly"/>
    <property type="evidence" value="ECO:0007669"/>
    <property type="project" value="InterPro"/>
</dbReference>
<feature type="transmembrane region" description="Helical" evidence="13">
    <location>
        <begin position="217"/>
        <end position="245"/>
    </location>
</feature>
<dbReference type="InterPro" id="IPR016024">
    <property type="entry name" value="ARM-type_fold"/>
</dbReference>
<dbReference type="PROSITE" id="PS50011">
    <property type="entry name" value="PROTEIN_KINASE_DOM"/>
    <property type="match status" value="1"/>
</dbReference>
<keyword evidence="4 10" id="KW-0547">Nucleotide-binding</keyword>
<dbReference type="InterPro" id="IPR056980">
    <property type="entry name" value="ARM_RUK"/>
</dbReference>
<evidence type="ECO:0000256" key="11">
    <source>
        <dbReference type="SAM" id="Coils"/>
    </source>
</evidence>
<dbReference type="SMART" id="SM00744">
    <property type="entry name" value="RINGv"/>
    <property type="match status" value="1"/>
</dbReference>
<dbReference type="InterPro" id="IPR008271">
    <property type="entry name" value="Ser/Thr_kinase_AS"/>
</dbReference>
<name>A0A9E7JBM3_9LILI</name>
<dbReference type="OrthoDB" id="24822at2759"/>
<dbReference type="Pfam" id="PF23606">
    <property type="entry name" value="HEAT_ULK4"/>
    <property type="match status" value="1"/>
</dbReference>
<dbReference type="InterPro" id="IPR056981">
    <property type="entry name" value="HEAT_ULK4_RUNKEL"/>
</dbReference>
<dbReference type="SUPFAM" id="SSF48371">
    <property type="entry name" value="ARM repeat"/>
    <property type="match status" value="2"/>
</dbReference>
<reference evidence="16" key="1">
    <citation type="submission" date="2022-05" db="EMBL/GenBank/DDBJ databases">
        <title>The Musa troglodytarum L. genome provides insights into the mechanism of non-climacteric behaviour and enrichment of carotenoids.</title>
        <authorList>
            <person name="Wang J."/>
        </authorList>
    </citation>
    <scope>NUCLEOTIDE SEQUENCE</scope>
    <source>
        <tissue evidence="16">Leaf</tissue>
    </source>
</reference>
<keyword evidence="8 10" id="KW-0067">ATP-binding</keyword>
<evidence type="ECO:0000259" key="15">
    <source>
        <dbReference type="PROSITE" id="PS51292"/>
    </source>
</evidence>
<feature type="compositionally biased region" description="Polar residues" evidence="12">
    <location>
        <begin position="613"/>
        <end position="622"/>
    </location>
</feature>
<feature type="transmembrane region" description="Helical" evidence="13">
    <location>
        <begin position="187"/>
        <end position="205"/>
    </location>
</feature>
<dbReference type="InterPro" id="IPR011009">
    <property type="entry name" value="Kinase-like_dom_sf"/>
</dbReference>
<evidence type="ECO:0000256" key="3">
    <source>
        <dbReference type="ARBA" id="ARBA00022723"/>
    </source>
</evidence>
<dbReference type="SUPFAM" id="SSF57850">
    <property type="entry name" value="RING/U-box"/>
    <property type="match status" value="1"/>
</dbReference>
<evidence type="ECO:0000259" key="14">
    <source>
        <dbReference type="PROSITE" id="PS50011"/>
    </source>
</evidence>
<dbReference type="InterPro" id="IPR000719">
    <property type="entry name" value="Prot_kinase_dom"/>
</dbReference>
<comment type="similarity">
    <text evidence="1">Belongs to the protein kinase superfamily. CAMK Ser/Thr protein kinase family. SNF1 subfamily.</text>
</comment>
<dbReference type="FunFam" id="3.30.200.20:FF:000042">
    <property type="entry name" value="Aurora kinase A"/>
    <property type="match status" value="1"/>
</dbReference>
<keyword evidence="7" id="KW-0862">Zinc</keyword>
<keyword evidence="13" id="KW-1133">Transmembrane helix</keyword>
<keyword evidence="3" id="KW-0479">Metal-binding</keyword>
<feature type="region of interest" description="Disordered" evidence="12">
    <location>
        <begin position="571"/>
        <end position="627"/>
    </location>
</feature>
<dbReference type="Gene3D" id="1.10.510.10">
    <property type="entry name" value="Transferase(Phosphotransferase) domain 1"/>
    <property type="match status" value="1"/>
</dbReference>
<feature type="coiled-coil region" evidence="11">
    <location>
        <begin position="712"/>
        <end position="739"/>
    </location>
</feature>
<dbReference type="PROSITE" id="PS00107">
    <property type="entry name" value="PROTEIN_KINASE_ATP"/>
    <property type="match status" value="1"/>
</dbReference>
<keyword evidence="5" id="KW-0863">Zinc-finger</keyword>
<evidence type="ECO:0000256" key="8">
    <source>
        <dbReference type="ARBA" id="ARBA00022840"/>
    </source>
</evidence>
<keyword evidence="6" id="KW-0418">Kinase</keyword>
<dbReference type="GO" id="GO:0008270">
    <property type="term" value="F:zinc ion binding"/>
    <property type="evidence" value="ECO:0007669"/>
    <property type="project" value="UniProtKB-KW"/>
</dbReference>
<dbReference type="GO" id="GO:0005524">
    <property type="term" value="F:ATP binding"/>
    <property type="evidence" value="ECO:0007669"/>
    <property type="project" value="UniProtKB-UniRule"/>
</dbReference>